<feature type="region of interest" description="Disordered" evidence="1">
    <location>
        <begin position="222"/>
        <end position="257"/>
    </location>
</feature>
<feature type="compositionally biased region" description="Pro residues" evidence="1">
    <location>
        <begin position="144"/>
        <end position="153"/>
    </location>
</feature>
<dbReference type="OrthoDB" id="3474211at2"/>
<keyword evidence="2" id="KW-0472">Membrane</keyword>
<gene>
    <name evidence="3" type="ORF">EDD29_4520</name>
</gene>
<accession>A0A3N1D081</accession>
<dbReference type="Proteomes" id="UP000272400">
    <property type="component" value="Unassembled WGS sequence"/>
</dbReference>
<organism evidence="3 4">
    <name type="scientific">Actinocorallia herbida</name>
    <dbReference type="NCBI Taxonomy" id="58109"/>
    <lineage>
        <taxon>Bacteria</taxon>
        <taxon>Bacillati</taxon>
        <taxon>Actinomycetota</taxon>
        <taxon>Actinomycetes</taxon>
        <taxon>Streptosporangiales</taxon>
        <taxon>Thermomonosporaceae</taxon>
        <taxon>Actinocorallia</taxon>
    </lineage>
</organism>
<dbReference type="AlphaFoldDB" id="A0A3N1D081"/>
<keyword evidence="2" id="KW-1133">Transmembrane helix</keyword>
<feature type="region of interest" description="Disordered" evidence="1">
    <location>
        <begin position="141"/>
        <end position="160"/>
    </location>
</feature>
<dbReference type="RefSeq" id="WP_123666286.1">
    <property type="nucleotide sequence ID" value="NZ_RJKE01000001.1"/>
</dbReference>
<reference evidence="3 4" key="1">
    <citation type="submission" date="2018-11" db="EMBL/GenBank/DDBJ databases">
        <title>Sequencing the genomes of 1000 actinobacteria strains.</title>
        <authorList>
            <person name="Klenk H.-P."/>
        </authorList>
    </citation>
    <scope>NUCLEOTIDE SEQUENCE [LARGE SCALE GENOMIC DNA]</scope>
    <source>
        <strain evidence="3 4">DSM 44254</strain>
    </source>
</reference>
<sequence length="345" mass="36281">MSPSMRDLRAVMEDAGDGMDHPADRLDLVRRRVGRSRRRRLAAGAAAVALGVGAVFAFLPSSEGTTSQFVQPGPTPPLSGRPVTGLPESAEGMRLVTAVKYDVLNRPAHLTFTPTGPTSLIIFRCDQPGAVYQRGVGAVGCGSPPTPDTPPTEPNGGSSYHDTTAGVPVSMDLFATGEGVRSDISDADSADRYLAGAARENGGWTVAVYSGTCTSPHCQSVEEFKEHPGPREPEDPAAGREPLSTRTGTADSRRTPVRTEGHGVDLHLVCAEGAAWAVTWLDGRISRPIPCEAAESSGVHWSAGPGRLEIAVFPASANPTANKAAIARLMKHPDPMGAWTLKVYE</sequence>
<comment type="caution">
    <text evidence="3">The sequence shown here is derived from an EMBL/GenBank/DDBJ whole genome shotgun (WGS) entry which is preliminary data.</text>
</comment>
<keyword evidence="2" id="KW-0812">Transmembrane</keyword>
<protein>
    <submittedName>
        <fullName evidence="3">Uncharacterized protein</fullName>
    </submittedName>
</protein>
<evidence type="ECO:0000256" key="1">
    <source>
        <dbReference type="SAM" id="MobiDB-lite"/>
    </source>
</evidence>
<evidence type="ECO:0000313" key="3">
    <source>
        <dbReference type="EMBL" id="ROO86934.1"/>
    </source>
</evidence>
<dbReference type="EMBL" id="RJKE01000001">
    <property type="protein sequence ID" value="ROO86934.1"/>
    <property type="molecule type" value="Genomic_DNA"/>
</dbReference>
<proteinExistence type="predicted"/>
<feature type="compositionally biased region" description="Basic and acidic residues" evidence="1">
    <location>
        <begin position="222"/>
        <end position="238"/>
    </location>
</feature>
<keyword evidence="4" id="KW-1185">Reference proteome</keyword>
<evidence type="ECO:0000256" key="2">
    <source>
        <dbReference type="SAM" id="Phobius"/>
    </source>
</evidence>
<name>A0A3N1D081_9ACTN</name>
<feature type="transmembrane region" description="Helical" evidence="2">
    <location>
        <begin position="41"/>
        <end position="59"/>
    </location>
</feature>
<evidence type="ECO:0000313" key="4">
    <source>
        <dbReference type="Proteomes" id="UP000272400"/>
    </source>
</evidence>